<dbReference type="STRING" id="2309.CF15_04570"/>
<dbReference type="Proteomes" id="UP000053352">
    <property type="component" value="Unassembled WGS sequence"/>
</dbReference>
<protein>
    <recommendedName>
        <fullName evidence="3">Thioredoxin domain-containing protein</fullName>
    </recommendedName>
</protein>
<proteinExistence type="predicted"/>
<name>A0A0V8RVH4_PYROC</name>
<dbReference type="OrthoDB" id="15314at2157"/>
<sequence>MAEARGPLLCPELEEGVFSYDPEHGWQRVKGQPGLDSAILVFVNVVCRHSCNEVLQKLSEKLGEALGTKLKVYLVVCTRFHKTCLDADARSLFYHHHVIASPAVVLYIGGEPVMRLQGRMRIEEGLDRLVEAAAGPRDV</sequence>
<dbReference type="RefSeq" id="WP_058370737.1">
    <property type="nucleotide sequence ID" value="NZ_LNTB01000001.1"/>
</dbReference>
<accession>A0A0V8RVH4</accession>
<dbReference type="EMBL" id="LNTB01000001">
    <property type="protein sequence ID" value="KSW12057.1"/>
    <property type="molecule type" value="Genomic_DNA"/>
</dbReference>
<evidence type="ECO:0008006" key="3">
    <source>
        <dbReference type="Google" id="ProtNLM"/>
    </source>
</evidence>
<evidence type="ECO:0000313" key="2">
    <source>
        <dbReference type="Proteomes" id="UP000053352"/>
    </source>
</evidence>
<keyword evidence="2" id="KW-1185">Reference proteome</keyword>
<reference evidence="1 2" key="1">
    <citation type="submission" date="2015-11" db="EMBL/GenBank/DDBJ databases">
        <title>Genome sequence of Pyrodictium occultum PL-19, a marine hyperthermophilic archaeon isolated from Volcano, Italy.</title>
        <authorList>
            <person name="Utturkar S."/>
            <person name="Huber H."/>
            <person name="Leptihn S."/>
            <person name="Brown S."/>
            <person name="Stetter K.O."/>
            <person name="Podar M."/>
        </authorList>
    </citation>
    <scope>NUCLEOTIDE SEQUENCE [LARGE SCALE GENOMIC DNA]</scope>
    <source>
        <strain evidence="1 2">PL-19</strain>
    </source>
</reference>
<organism evidence="1 2">
    <name type="scientific">Pyrodictium occultum</name>
    <dbReference type="NCBI Taxonomy" id="2309"/>
    <lineage>
        <taxon>Archaea</taxon>
        <taxon>Thermoproteota</taxon>
        <taxon>Thermoprotei</taxon>
        <taxon>Desulfurococcales</taxon>
        <taxon>Pyrodictiaceae</taxon>
        <taxon>Pyrodictium</taxon>
    </lineage>
</organism>
<gene>
    <name evidence="1" type="ORF">CF15_04570</name>
</gene>
<comment type="caution">
    <text evidence="1">The sequence shown here is derived from an EMBL/GenBank/DDBJ whole genome shotgun (WGS) entry which is preliminary data.</text>
</comment>
<evidence type="ECO:0000313" key="1">
    <source>
        <dbReference type="EMBL" id="KSW12057.1"/>
    </source>
</evidence>
<dbReference type="AlphaFoldDB" id="A0A0V8RVH4"/>